<evidence type="ECO:0000256" key="2">
    <source>
        <dbReference type="ARBA" id="ARBA00023210"/>
    </source>
</evidence>
<keyword evidence="1 5" id="KW-0132">Cell division</keyword>
<evidence type="ECO:0000256" key="3">
    <source>
        <dbReference type="ARBA" id="ARBA00023306"/>
    </source>
</evidence>
<evidence type="ECO:0000256" key="4">
    <source>
        <dbReference type="ARBA" id="ARBA00044936"/>
    </source>
</evidence>
<dbReference type="Gene3D" id="3.30.110.150">
    <property type="entry name" value="SepF-like protein"/>
    <property type="match status" value="1"/>
</dbReference>
<keyword evidence="3 5" id="KW-0131">Cell cycle</keyword>
<evidence type="ECO:0000313" key="7">
    <source>
        <dbReference type="EMBL" id="MCQ5343270.1"/>
    </source>
</evidence>
<comment type="caution">
    <text evidence="7">The sequence shown here is derived from an EMBL/GenBank/DDBJ whole genome shotgun (WGS) entry which is preliminary data.</text>
</comment>
<evidence type="ECO:0000256" key="5">
    <source>
        <dbReference type="HAMAP-Rule" id="MF_01197"/>
    </source>
</evidence>
<comment type="similarity">
    <text evidence="5">Belongs to the SepF family.</text>
</comment>
<keyword evidence="8" id="KW-1185">Reference proteome</keyword>
<dbReference type="PANTHER" id="PTHR35798">
    <property type="entry name" value="CELL DIVISION PROTEIN SEPF"/>
    <property type="match status" value="1"/>
</dbReference>
<dbReference type="PANTHER" id="PTHR35798:SF1">
    <property type="entry name" value="CELL DIVISION PROTEIN SEPF"/>
    <property type="match status" value="1"/>
</dbReference>
<proteinExistence type="inferred from homology"/>
<protein>
    <recommendedName>
        <fullName evidence="5">Cell division protein SepF</fullName>
    </recommendedName>
</protein>
<dbReference type="RefSeq" id="WP_062411907.1">
    <property type="nucleotide sequence ID" value="NZ_JAJCIO010000021.1"/>
</dbReference>
<gene>
    <name evidence="5" type="primary">sepF</name>
    <name evidence="7" type="ORF">NE675_09600</name>
</gene>
<comment type="function">
    <text evidence="4 5">Cell division protein that is part of the divisome complex and is recruited early to the Z-ring. Probably stimulates Z-ring formation, perhaps through the cross-linking of FtsZ protofilaments. Its function overlaps with FtsA.</text>
</comment>
<comment type="subunit">
    <text evidence="5">Homodimer. Interacts with FtsZ.</text>
</comment>
<dbReference type="InterPro" id="IPR038594">
    <property type="entry name" value="SepF-like_sf"/>
</dbReference>
<organism evidence="7 8">
    <name type="scientific">Megasphaera massiliensis</name>
    <dbReference type="NCBI Taxonomy" id="1232428"/>
    <lineage>
        <taxon>Bacteria</taxon>
        <taxon>Bacillati</taxon>
        <taxon>Bacillota</taxon>
        <taxon>Negativicutes</taxon>
        <taxon>Veillonellales</taxon>
        <taxon>Veillonellaceae</taxon>
        <taxon>Megasphaera</taxon>
    </lineage>
</organism>
<feature type="region of interest" description="Disordered" evidence="6">
    <location>
        <begin position="153"/>
        <end position="175"/>
    </location>
</feature>
<dbReference type="InterPro" id="IPR023052">
    <property type="entry name" value="Cell_div_SepF"/>
</dbReference>
<reference evidence="7 8" key="1">
    <citation type="submission" date="2022-06" db="EMBL/GenBank/DDBJ databases">
        <title>Isolation of gut microbiota from human fecal samples.</title>
        <authorList>
            <person name="Pamer E.G."/>
            <person name="Barat B."/>
            <person name="Waligurski E."/>
            <person name="Medina S."/>
            <person name="Paddock L."/>
            <person name="Mostad J."/>
        </authorList>
    </citation>
    <scope>NUCLEOTIDE SEQUENCE [LARGE SCALE GENOMIC DNA]</scope>
    <source>
        <strain evidence="7 8">DFI.1.1</strain>
    </source>
</reference>
<accession>A0ABT1SU68</accession>
<dbReference type="Proteomes" id="UP001206692">
    <property type="component" value="Unassembled WGS sequence"/>
</dbReference>
<dbReference type="GO" id="GO:0051301">
    <property type="term" value="P:cell division"/>
    <property type="evidence" value="ECO:0007669"/>
    <property type="project" value="UniProtKB-KW"/>
</dbReference>
<dbReference type="InterPro" id="IPR007561">
    <property type="entry name" value="Cell_div_SepF/SepF-rel"/>
</dbReference>
<dbReference type="Pfam" id="PF04472">
    <property type="entry name" value="SepF"/>
    <property type="match status" value="1"/>
</dbReference>
<feature type="compositionally biased region" description="Low complexity" evidence="6">
    <location>
        <begin position="159"/>
        <end position="175"/>
    </location>
</feature>
<sequence length="175" mass="19590">MKKSKNMWNRFVNVVSGVGGVNEDDEFETDEYEDELEYEEERVPRRTPAVAPSRTSVNYTPTPAKPLRMVIVEPETFDDSQSIADYIRDRKPVVINFEATPEDVAKRVVDFVSGATYAIDGNIQKVGKEIFLCVPSNVTVDHGKRDDYSDFNAPPLTWNAGGTNNDNNGGNTPLR</sequence>
<dbReference type="HAMAP" id="MF_01197">
    <property type="entry name" value="SepF"/>
    <property type="match status" value="1"/>
</dbReference>
<evidence type="ECO:0000313" key="8">
    <source>
        <dbReference type="Proteomes" id="UP001206692"/>
    </source>
</evidence>
<evidence type="ECO:0000256" key="6">
    <source>
        <dbReference type="SAM" id="MobiDB-lite"/>
    </source>
</evidence>
<evidence type="ECO:0000256" key="1">
    <source>
        <dbReference type="ARBA" id="ARBA00022618"/>
    </source>
</evidence>
<name>A0ABT1SU68_9FIRM</name>
<dbReference type="EMBL" id="JANGEW010000019">
    <property type="protein sequence ID" value="MCQ5343270.1"/>
    <property type="molecule type" value="Genomic_DNA"/>
</dbReference>
<comment type="subcellular location">
    <subcellularLocation>
        <location evidence="5">Cytoplasm</location>
    </subcellularLocation>
    <text evidence="5">Localizes to the division site, in a FtsZ-dependent manner.</text>
</comment>
<keyword evidence="2 5" id="KW-0717">Septation</keyword>
<keyword evidence="5" id="KW-0963">Cytoplasm</keyword>